<evidence type="ECO:0000256" key="4">
    <source>
        <dbReference type="ARBA" id="ARBA00022692"/>
    </source>
</evidence>
<evidence type="ECO:0000256" key="3">
    <source>
        <dbReference type="ARBA" id="ARBA00022475"/>
    </source>
</evidence>
<keyword evidence="5 7" id="KW-1133">Transmembrane helix</keyword>
<dbReference type="PANTHER" id="PTHR30193">
    <property type="entry name" value="ABC TRANSPORTER PERMEASE PROTEIN"/>
    <property type="match status" value="1"/>
</dbReference>
<keyword evidence="6 7" id="KW-0472">Membrane</keyword>
<reference evidence="9 10" key="1">
    <citation type="submission" date="2015-09" db="EMBL/GenBank/DDBJ databases">
        <title>Genome sequence, genome mining and natural product profiling of a biocontrol bacterium Streptomyces malaysiensis F913.</title>
        <authorList>
            <person name="Xu Y."/>
            <person name="Wei J."/>
            <person name="Xie J."/>
            <person name="Li T."/>
            <person name="Zhou Z."/>
        </authorList>
    </citation>
    <scope>NUCLEOTIDE SEQUENCE [LARGE SCALE GENOMIC DNA]</scope>
    <source>
        <strain evidence="9 10">F913</strain>
    </source>
</reference>
<feature type="transmembrane region" description="Helical" evidence="7">
    <location>
        <begin position="184"/>
        <end position="206"/>
    </location>
</feature>
<protein>
    <recommendedName>
        <fullName evidence="8">ABC transmembrane type-1 domain-containing protein</fullName>
    </recommendedName>
</protein>
<comment type="caution">
    <text evidence="9">The sequence shown here is derived from an EMBL/GenBank/DDBJ whole genome shotgun (WGS) entry which is preliminary data.</text>
</comment>
<dbReference type="InterPro" id="IPR000515">
    <property type="entry name" value="MetI-like"/>
</dbReference>
<dbReference type="Pfam" id="PF00528">
    <property type="entry name" value="BPD_transp_1"/>
    <property type="match status" value="1"/>
</dbReference>
<keyword evidence="2 7" id="KW-0813">Transport</keyword>
<evidence type="ECO:0000256" key="5">
    <source>
        <dbReference type="ARBA" id="ARBA00022989"/>
    </source>
</evidence>
<sequence>MDGVDVLTTADEAASRTGPHRPRPLPPDPRSARLRAAAWVGAFLAPAVALILLLLVVPFLVTAWRSFFDDNGISARFVGLSNYTALFTDPDFGRSLLNTVLWVVGTLVLPVLLGLLLAVLTHSMRWGAVARTAVVIPYALSGSATALLWTFLLKSDGAVNQTLGAVGLGGWQQEWLLHWPLNTFVMIVATTWQATGASLILFLIGLQTIPADTIEAARLDGAQGLQLFLRVIVPQLRPMTVVVVGMSIVNSLKTFDIVWLLTQGGPGTASETLALTMYRQTFTLNRYGYGAAVSVVLTVVVIAASWLYLRQQVRQRSGEGV</sequence>
<keyword evidence="4 7" id="KW-0812">Transmembrane</keyword>
<evidence type="ECO:0000313" key="9">
    <source>
        <dbReference type="EMBL" id="PNG93498.1"/>
    </source>
</evidence>
<dbReference type="AlphaFoldDB" id="A0A2J7YZP7"/>
<dbReference type="CDD" id="cd06261">
    <property type="entry name" value="TM_PBP2"/>
    <property type="match status" value="1"/>
</dbReference>
<feature type="transmembrane region" description="Helical" evidence="7">
    <location>
        <begin position="132"/>
        <end position="152"/>
    </location>
</feature>
<feature type="domain" description="ABC transmembrane type-1" evidence="8">
    <location>
        <begin position="96"/>
        <end position="308"/>
    </location>
</feature>
<evidence type="ECO:0000256" key="1">
    <source>
        <dbReference type="ARBA" id="ARBA00004651"/>
    </source>
</evidence>
<gene>
    <name evidence="9" type="ORF">SMF913_28963</name>
</gene>
<accession>A0A2J7YZP7</accession>
<evidence type="ECO:0000256" key="7">
    <source>
        <dbReference type="RuleBase" id="RU363032"/>
    </source>
</evidence>
<keyword evidence="3" id="KW-1003">Cell membrane</keyword>
<feature type="transmembrane region" description="Helical" evidence="7">
    <location>
        <begin position="287"/>
        <end position="309"/>
    </location>
</feature>
<comment type="similarity">
    <text evidence="7">Belongs to the binding-protein-dependent transport system permease family.</text>
</comment>
<feature type="transmembrane region" description="Helical" evidence="7">
    <location>
        <begin position="100"/>
        <end position="120"/>
    </location>
</feature>
<evidence type="ECO:0000313" key="10">
    <source>
        <dbReference type="Proteomes" id="UP000236520"/>
    </source>
</evidence>
<dbReference type="GO" id="GO:0005886">
    <property type="term" value="C:plasma membrane"/>
    <property type="evidence" value="ECO:0007669"/>
    <property type="project" value="UniProtKB-SubCell"/>
</dbReference>
<dbReference type="SUPFAM" id="SSF161098">
    <property type="entry name" value="MetI-like"/>
    <property type="match status" value="1"/>
</dbReference>
<dbReference type="InterPro" id="IPR035906">
    <property type="entry name" value="MetI-like_sf"/>
</dbReference>
<evidence type="ECO:0000259" key="8">
    <source>
        <dbReference type="PROSITE" id="PS50928"/>
    </source>
</evidence>
<proteinExistence type="inferred from homology"/>
<dbReference type="PROSITE" id="PS50928">
    <property type="entry name" value="ABC_TM1"/>
    <property type="match status" value="1"/>
</dbReference>
<evidence type="ECO:0000256" key="6">
    <source>
        <dbReference type="ARBA" id="ARBA00023136"/>
    </source>
</evidence>
<dbReference type="InterPro" id="IPR051393">
    <property type="entry name" value="ABC_transporter_permease"/>
</dbReference>
<feature type="transmembrane region" description="Helical" evidence="7">
    <location>
        <begin position="227"/>
        <end position="249"/>
    </location>
</feature>
<evidence type="ECO:0000256" key="2">
    <source>
        <dbReference type="ARBA" id="ARBA00022448"/>
    </source>
</evidence>
<name>A0A2J7YZP7_STRMQ</name>
<organism evidence="9 10">
    <name type="scientific">Streptomyces malaysiensis</name>
    <dbReference type="NCBI Taxonomy" id="92644"/>
    <lineage>
        <taxon>Bacteria</taxon>
        <taxon>Bacillati</taxon>
        <taxon>Actinomycetota</taxon>
        <taxon>Actinomycetes</taxon>
        <taxon>Kitasatosporales</taxon>
        <taxon>Streptomycetaceae</taxon>
        <taxon>Streptomyces</taxon>
        <taxon>Streptomyces violaceusniger group</taxon>
    </lineage>
</organism>
<comment type="subcellular location">
    <subcellularLocation>
        <location evidence="1 7">Cell membrane</location>
        <topology evidence="1 7">Multi-pass membrane protein</topology>
    </subcellularLocation>
</comment>
<keyword evidence="10" id="KW-1185">Reference proteome</keyword>
<dbReference type="Proteomes" id="UP000236520">
    <property type="component" value="Unassembled WGS sequence"/>
</dbReference>
<dbReference type="GO" id="GO:0055085">
    <property type="term" value="P:transmembrane transport"/>
    <property type="evidence" value="ECO:0007669"/>
    <property type="project" value="InterPro"/>
</dbReference>
<dbReference type="PANTHER" id="PTHR30193:SF37">
    <property type="entry name" value="INNER MEMBRANE ABC TRANSPORTER PERMEASE PROTEIN YCJO"/>
    <property type="match status" value="1"/>
</dbReference>
<dbReference type="EMBL" id="LJIW01000002">
    <property type="protein sequence ID" value="PNG93498.1"/>
    <property type="molecule type" value="Genomic_DNA"/>
</dbReference>
<feature type="transmembrane region" description="Helical" evidence="7">
    <location>
        <begin position="36"/>
        <end position="61"/>
    </location>
</feature>
<dbReference type="Gene3D" id="1.10.3720.10">
    <property type="entry name" value="MetI-like"/>
    <property type="match status" value="1"/>
</dbReference>